<name>A0AAW1QI90_9CHLO</name>
<sequence length="116" mass="13117">MQISSGQDGIQRLLKAEQEAQAIVSKARKAKSDRLKQANQEAERDIKAFRSQQEEKYQKKQSQDTSSSGDNEKRLETESSNDMRSIEKSIKEKKEEVINALISFVTDVKLGKISGK</sequence>
<evidence type="ECO:0000313" key="9">
    <source>
        <dbReference type="Proteomes" id="UP001438707"/>
    </source>
</evidence>
<dbReference type="EMBL" id="JALJOS010000040">
    <property type="protein sequence ID" value="KAK9821183.1"/>
    <property type="molecule type" value="Genomic_DNA"/>
</dbReference>
<dbReference type="FunFam" id="1.20.5.2950:FF:000001">
    <property type="entry name" value="V-type proton ATPase subunit G"/>
    <property type="match status" value="1"/>
</dbReference>
<reference evidence="8 9" key="1">
    <citation type="journal article" date="2024" name="Nat. Commun.">
        <title>Phylogenomics reveals the evolutionary origins of lichenization in chlorophyte algae.</title>
        <authorList>
            <person name="Puginier C."/>
            <person name="Libourel C."/>
            <person name="Otte J."/>
            <person name="Skaloud P."/>
            <person name="Haon M."/>
            <person name="Grisel S."/>
            <person name="Petersen M."/>
            <person name="Berrin J.G."/>
            <person name="Delaux P.M."/>
            <person name="Dal Grande F."/>
            <person name="Keller J."/>
        </authorList>
    </citation>
    <scope>NUCLEOTIDE SEQUENCE [LARGE SCALE GENOMIC DNA]</scope>
    <source>
        <strain evidence="8 9">SAG 2145</strain>
    </source>
</reference>
<organism evidence="8 9">
    <name type="scientific">Apatococcus lobatus</name>
    <dbReference type="NCBI Taxonomy" id="904363"/>
    <lineage>
        <taxon>Eukaryota</taxon>
        <taxon>Viridiplantae</taxon>
        <taxon>Chlorophyta</taxon>
        <taxon>core chlorophytes</taxon>
        <taxon>Trebouxiophyceae</taxon>
        <taxon>Chlorellales</taxon>
        <taxon>Chlorellaceae</taxon>
        <taxon>Apatococcus</taxon>
    </lineage>
</organism>
<evidence type="ECO:0000256" key="6">
    <source>
        <dbReference type="RuleBase" id="RU364019"/>
    </source>
</evidence>
<keyword evidence="9" id="KW-1185">Reference proteome</keyword>
<dbReference type="Proteomes" id="UP001438707">
    <property type="component" value="Unassembled WGS sequence"/>
</dbReference>
<accession>A0AAW1QI90</accession>
<keyword evidence="3 6" id="KW-0813">Transport</keyword>
<dbReference type="GO" id="GO:0000221">
    <property type="term" value="C:vacuolar proton-transporting V-type ATPase, V1 domain"/>
    <property type="evidence" value="ECO:0007669"/>
    <property type="project" value="TreeGrafter"/>
</dbReference>
<feature type="region of interest" description="Disordered" evidence="7">
    <location>
        <begin position="25"/>
        <end position="87"/>
    </location>
</feature>
<evidence type="ECO:0000256" key="7">
    <source>
        <dbReference type="SAM" id="MobiDB-lite"/>
    </source>
</evidence>
<keyword evidence="4 6" id="KW-0375">Hydrogen ion transport</keyword>
<dbReference type="InterPro" id="IPR005124">
    <property type="entry name" value="V-ATPase_G"/>
</dbReference>
<comment type="caution">
    <text evidence="8">The sequence shown here is derived from an EMBL/GenBank/DDBJ whole genome shotgun (WGS) entry which is preliminary data.</text>
</comment>
<dbReference type="PANTHER" id="PTHR12713">
    <property type="entry name" value="VACUOLAR ATP SYNTHASE SUBUNIT G"/>
    <property type="match status" value="1"/>
</dbReference>
<keyword evidence="5 6" id="KW-0406">Ion transport</keyword>
<feature type="compositionally biased region" description="Basic and acidic residues" evidence="7">
    <location>
        <begin position="30"/>
        <end position="62"/>
    </location>
</feature>
<evidence type="ECO:0000313" key="8">
    <source>
        <dbReference type="EMBL" id="KAK9821183.1"/>
    </source>
</evidence>
<gene>
    <name evidence="8" type="ORF">WJX74_006170</name>
</gene>
<comment type="similarity">
    <text evidence="2 6">Belongs to the V-ATPase G subunit family.</text>
</comment>
<evidence type="ECO:0000256" key="1">
    <source>
        <dbReference type="ARBA" id="ARBA00003847"/>
    </source>
</evidence>
<proteinExistence type="inferred from homology"/>
<evidence type="ECO:0000256" key="3">
    <source>
        <dbReference type="ARBA" id="ARBA00022448"/>
    </source>
</evidence>
<evidence type="ECO:0000256" key="5">
    <source>
        <dbReference type="ARBA" id="ARBA00023065"/>
    </source>
</evidence>
<evidence type="ECO:0000256" key="4">
    <source>
        <dbReference type="ARBA" id="ARBA00022781"/>
    </source>
</evidence>
<dbReference type="GO" id="GO:0016887">
    <property type="term" value="F:ATP hydrolysis activity"/>
    <property type="evidence" value="ECO:0007669"/>
    <property type="project" value="TreeGrafter"/>
</dbReference>
<dbReference type="AlphaFoldDB" id="A0AAW1QI90"/>
<comment type="function">
    <text evidence="6">Subunit of the V1 complex of vacuolar(H+)-ATPase (V-ATPase), a multisubunit enzyme composed of a peripheral complex (V1) that hydrolyzes ATP and a membrane integral complex (V0) that translocates protons. V-ATPase is responsible for acidifying and maintaining the pH of intracellular compartments and in some cell types, is targeted to the plasma membrane, where it is responsible for acidifying the extracellular environment.</text>
</comment>
<evidence type="ECO:0000256" key="2">
    <source>
        <dbReference type="ARBA" id="ARBA00010066"/>
    </source>
</evidence>
<dbReference type="PANTHER" id="PTHR12713:SF11">
    <property type="entry name" value="V-TYPE PROTON ATPASE SUBUNIT G"/>
    <property type="match status" value="1"/>
</dbReference>
<dbReference type="Gene3D" id="1.20.5.2950">
    <property type="match status" value="1"/>
</dbReference>
<dbReference type="GO" id="GO:0046961">
    <property type="term" value="F:proton-transporting ATPase activity, rotational mechanism"/>
    <property type="evidence" value="ECO:0007669"/>
    <property type="project" value="InterPro"/>
</dbReference>
<comment type="subunit">
    <text evidence="6">V-ATPase is a heteromultimeric enzyme made up of two complexes: the ATP-hydrolytic V1 complex and the proton translocation V0 complex.</text>
</comment>
<dbReference type="NCBIfam" id="TIGR01147">
    <property type="entry name" value="V_ATP_synt_G"/>
    <property type="match status" value="1"/>
</dbReference>
<protein>
    <recommendedName>
        <fullName evidence="6">V-type proton ATPase subunit G</fullName>
    </recommendedName>
</protein>
<comment type="function">
    <text evidence="1">Catalytic subunit of the peripheral V1 complex of vacuolar ATPase (V-ATPase). V-ATPase is responsible for acidifying a variety of intracellular compartments in eukaryotic cells.</text>
</comment>
<dbReference type="Pfam" id="PF03179">
    <property type="entry name" value="V-ATPase_G"/>
    <property type="match status" value="1"/>
</dbReference>